<feature type="binding site" evidence="9">
    <location>
        <begin position="177"/>
        <end position="184"/>
    </location>
    <ligand>
        <name>NAD(+)</name>
        <dbReference type="ChEBI" id="CHEBI:57540"/>
    </ligand>
</feature>
<evidence type="ECO:0000313" key="15">
    <source>
        <dbReference type="Proteomes" id="UP000306509"/>
    </source>
</evidence>
<dbReference type="SUPFAM" id="SSF51905">
    <property type="entry name" value="FAD/NAD(P)-binding domain"/>
    <property type="match status" value="1"/>
</dbReference>
<evidence type="ECO:0000259" key="13">
    <source>
        <dbReference type="Pfam" id="PF07992"/>
    </source>
</evidence>
<evidence type="ECO:0000256" key="2">
    <source>
        <dbReference type="ARBA" id="ARBA00022630"/>
    </source>
</evidence>
<dbReference type="PANTHER" id="PTHR43014:SF4">
    <property type="entry name" value="PYRIDINE NUCLEOTIDE-DISULFIDE OXIDOREDUCTASE RCLA-RELATED"/>
    <property type="match status" value="1"/>
</dbReference>
<evidence type="ECO:0000256" key="11">
    <source>
        <dbReference type="RuleBase" id="RU003691"/>
    </source>
</evidence>
<dbReference type="InterPro" id="IPR012999">
    <property type="entry name" value="Pyr_OxRdtase_I_AS"/>
</dbReference>
<dbReference type="AlphaFoldDB" id="A0A4U8QC41"/>
<dbReference type="InterPro" id="IPR001100">
    <property type="entry name" value="Pyr_nuc-diS_OxRdtase"/>
</dbReference>
<dbReference type="GO" id="GO:0050660">
    <property type="term" value="F:flavin adenine dinucleotide binding"/>
    <property type="evidence" value="ECO:0007669"/>
    <property type="project" value="TreeGrafter"/>
</dbReference>
<comment type="similarity">
    <text evidence="1 11">Belongs to the class-I pyridine nucleotide-disulfide oxidoreductase family.</text>
</comment>
<dbReference type="PIRSF" id="PIRSF000350">
    <property type="entry name" value="Mercury_reductase_MerA"/>
    <property type="match status" value="1"/>
</dbReference>
<keyword evidence="6" id="KW-1015">Disulfide bond</keyword>
<dbReference type="Gene3D" id="3.30.390.30">
    <property type="match status" value="1"/>
</dbReference>
<evidence type="ECO:0000256" key="3">
    <source>
        <dbReference type="ARBA" id="ARBA00022827"/>
    </source>
</evidence>
<dbReference type="EC" id="1.16.1.1" evidence="14"/>
<evidence type="ECO:0000256" key="5">
    <source>
        <dbReference type="ARBA" id="ARBA00023002"/>
    </source>
</evidence>
<dbReference type="Pfam" id="PF02852">
    <property type="entry name" value="Pyr_redox_dim"/>
    <property type="match status" value="1"/>
</dbReference>
<evidence type="ECO:0000256" key="7">
    <source>
        <dbReference type="ARBA" id="ARBA00023284"/>
    </source>
</evidence>
<sequence length="454" mass="49858">MKEYDALIIGFGKGGKTLAGKLAAQGKCVALVEKSDQMYGGTCINVGCIPSKSLVRNSQTARRNQGTDFAQKADWYAKAIHEKRNLTAMLRGKNFAKLDDLPNVTIYNGTASFLSNTRVKVQMKNEVQELEAGQIFINTGGTPVIPEINGIKDNPYVYFSETLMDLERLPKRLVIIGGGYIGLEFASIYSGFGSEVTVLQDGEILIKREDRDIADAIKSALENSGVTFRLGAQIEQIHNNGDHASLTVVWKGERQELEADAILVATGRKPNTAELNAEAAGVELTSRGAVKVDENRKTTAPNIWAMGDVVGGLQFTYVSLDDFRIVWSQLNGGQYNEKKRQNVPYSVFITPSFSRVGLNEDEAGKAGYHVKIAKLAAAAIPKAQVLKQPDGLLKVIIDEDTNKILGAMLFCEESYEMINLIKLAMDADLDYQILRDQIYTHPTMSEAFNDLFAV</sequence>
<keyword evidence="7 11" id="KW-0676">Redox-active center</keyword>
<feature type="domain" description="Pyridine nucleotide-disulphide oxidoreductase dimerisation" evidence="12">
    <location>
        <begin position="343"/>
        <end position="450"/>
    </location>
</feature>
<evidence type="ECO:0000256" key="6">
    <source>
        <dbReference type="ARBA" id="ARBA00023157"/>
    </source>
</evidence>
<keyword evidence="9" id="KW-0547">Nucleotide-binding</keyword>
<evidence type="ECO:0000256" key="4">
    <source>
        <dbReference type="ARBA" id="ARBA00022857"/>
    </source>
</evidence>
<keyword evidence="15" id="KW-1185">Reference proteome</keyword>
<dbReference type="InterPro" id="IPR004099">
    <property type="entry name" value="Pyr_nucl-diS_OxRdtase_dimer"/>
</dbReference>
<dbReference type="STRING" id="180332.GCA_000797495_01518"/>
<organism evidence="14 15">
    <name type="scientific">Robinsoniella peoriensis</name>
    <dbReference type="NCBI Taxonomy" id="180332"/>
    <lineage>
        <taxon>Bacteria</taxon>
        <taxon>Bacillati</taxon>
        <taxon>Bacillota</taxon>
        <taxon>Clostridia</taxon>
        <taxon>Lachnospirales</taxon>
        <taxon>Lachnospiraceae</taxon>
        <taxon>Robinsoniella</taxon>
    </lineage>
</organism>
<keyword evidence="5 11" id="KW-0560">Oxidoreductase</keyword>
<gene>
    <name evidence="14" type="primary">merA</name>
    <name evidence="14" type="ORF">DSM106044_00395</name>
</gene>
<keyword evidence="2 11" id="KW-0285">Flavoprotein</keyword>
<feature type="active site" description="Proton acceptor" evidence="8">
    <location>
        <position position="441"/>
    </location>
</feature>
<feature type="binding site" evidence="9">
    <location>
        <position position="308"/>
    </location>
    <ligand>
        <name>FAD</name>
        <dbReference type="ChEBI" id="CHEBI:57692"/>
    </ligand>
</feature>
<feature type="domain" description="FAD/NAD(P)-binding" evidence="13">
    <location>
        <begin position="4"/>
        <end position="319"/>
    </location>
</feature>
<dbReference type="GO" id="GO:0016152">
    <property type="term" value="F:mercury (II) reductase (NADP+) activity"/>
    <property type="evidence" value="ECO:0007669"/>
    <property type="project" value="UniProtKB-EC"/>
</dbReference>
<dbReference type="RefSeq" id="WP_138001663.1">
    <property type="nucleotide sequence ID" value="NZ_QGQD01000007.1"/>
</dbReference>
<evidence type="ECO:0000313" key="14">
    <source>
        <dbReference type="EMBL" id="TLD02660.1"/>
    </source>
</evidence>
<proteinExistence type="inferred from homology"/>
<dbReference type="GO" id="GO:0003955">
    <property type="term" value="F:NAD(P)H dehydrogenase (quinone) activity"/>
    <property type="evidence" value="ECO:0007669"/>
    <property type="project" value="TreeGrafter"/>
</dbReference>
<keyword evidence="3 9" id="KW-0274">FAD</keyword>
<dbReference type="InterPro" id="IPR016156">
    <property type="entry name" value="FAD/NAD-linked_Rdtase_dimer_sf"/>
</dbReference>
<feature type="binding site" evidence="9">
    <location>
        <position position="52"/>
    </location>
    <ligand>
        <name>FAD</name>
        <dbReference type="ChEBI" id="CHEBI:57692"/>
    </ligand>
</feature>
<dbReference type="InterPro" id="IPR036188">
    <property type="entry name" value="FAD/NAD-bd_sf"/>
</dbReference>
<evidence type="ECO:0000256" key="10">
    <source>
        <dbReference type="PIRSR" id="PIRSR000350-4"/>
    </source>
</evidence>
<accession>A0A4U8QC41</accession>
<protein>
    <submittedName>
        <fullName evidence="14">Mercuric reductase</fullName>
        <ecNumber evidence="14">1.16.1.1</ecNumber>
    </submittedName>
</protein>
<feature type="binding site" evidence="9">
    <location>
        <position position="267"/>
    </location>
    <ligand>
        <name>NAD(+)</name>
        <dbReference type="ChEBI" id="CHEBI:57540"/>
    </ligand>
</feature>
<evidence type="ECO:0000256" key="9">
    <source>
        <dbReference type="PIRSR" id="PIRSR000350-3"/>
    </source>
</evidence>
<dbReference type="EMBL" id="QGQD01000007">
    <property type="protein sequence ID" value="TLD02660.1"/>
    <property type="molecule type" value="Genomic_DNA"/>
</dbReference>
<dbReference type="PRINTS" id="PR00368">
    <property type="entry name" value="FADPNR"/>
</dbReference>
<evidence type="ECO:0000256" key="8">
    <source>
        <dbReference type="PIRSR" id="PIRSR000350-2"/>
    </source>
</evidence>
<evidence type="ECO:0000259" key="12">
    <source>
        <dbReference type="Pfam" id="PF02852"/>
    </source>
</evidence>
<comment type="caution">
    <text evidence="14">The sequence shown here is derived from an EMBL/GenBank/DDBJ whole genome shotgun (WGS) entry which is preliminary data.</text>
</comment>
<keyword evidence="9" id="KW-0520">NAD</keyword>
<evidence type="ECO:0000256" key="1">
    <source>
        <dbReference type="ARBA" id="ARBA00007532"/>
    </source>
</evidence>
<dbReference type="FunFam" id="3.30.390.30:FF:000001">
    <property type="entry name" value="Dihydrolipoyl dehydrogenase"/>
    <property type="match status" value="1"/>
</dbReference>
<dbReference type="PROSITE" id="PS00076">
    <property type="entry name" value="PYRIDINE_REDOX_1"/>
    <property type="match status" value="1"/>
</dbReference>
<keyword evidence="4" id="KW-0521">NADP</keyword>
<reference evidence="14 15" key="1">
    <citation type="journal article" date="2019" name="Anaerobe">
        <title>Detection of Robinsoniella peoriensis in multiple bone samples of a trauma patient.</title>
        <authorList>
            <person name="Schrottner P."/>
            <person name="Hartwich K."/>
            <person name="Bunk B."/>
            <person name="Schober I."/>
            <person name="Helbig S."/>
            <person name="Rudolph W.W."/>
            <person name="Gunzer F."/>
        </authorList>
    </citation>
    <scope>NUCLEOTIDE SEQUENCE [LARGE SCALE GENOMIC DNA]</scope>
    <source>
        <strain evidence="14 15">DSM 106044</strain>
    </source>
</reference>
<name>A0A4U8QC41_9FIRM</name>
<comment type="cofactor">
    <cofactor evidence="9">
        <name>FAD</name>
        <dbReference type="ChEBI" id="CHEBI:57692"/>
    </cofactor>
    <text evidence="9">Binds 1 FAD per subunit.</text>
</comment>
<dbReference type="Proteomes" id="UP000306509">
    <property type="component" value="Unassembled WGS sequence"/>
</dbReference>
<dbReference type="SUPFAM" id="SSF55424">
    <property type="entry name" value="FAD/NAD-linked reductases, dimerisation (C-terminal) domain"/>
    <property type="match status" value="1"/>
</dbReference>
<feature type="disulfide bond" description="Redox-active" evidence="10">
    <location>
        <begin position="43"/>
        <end position="48"/>
    </location>
</feature>
<dbReference type="Pfam" id="PF07992">
    <property type="entry name" value="Pyr_redox_2"/>
    <property type="match status" value="1"/>
</dbReference>
<dbReference type="InterPro" id="IPR023753">
    <property type="entry name" value="FAD/NAD-binding_dom"/>
</dbReference>
<dbReference type="PRINTS" id="PR00411">
    <property type="entry name" value="PNDRDTASEI"/>
</dbReference>
<dbReference type="PANTHER" id="PTHR43014">
    <property type="entry name" value="MERCURIC REDUCTASE"/>
    <property type="match status" value="1"/>
</dbReference>
<dbReference type="Gene3D" id="3.50.50.60">
    <property type="entry name" value="FAD/NAD(P)-binding domain"/>
    <property type="match status" value="2"/>
</dbReference>
<dbReference type="GO" id="GO:0016668">
    <property type="term" value="F:oxidoreductase activity, acting on a sulfur group of donors, NAD(P) as acceptor"/>
    <property type="evidence" value="ECO:0007669"/>
    <property type="project" value="InterPro"/>
</dbReference>